<evidence type="ECO:0000313" key="2">
    <source>
        <dbReference type="Proteomes" id="UP000218767"/>
    </source>
</evidence>
<dbReference type="EMBL" id="NVUL01000025">
    <property type="protein sequence ID" value="PCI78888.1"/>
    <property type="molecule type" value="Genomic_DNA"/>
</dbReference>
<comment type="caution">
    <text evidence="1">The sequence shown here is derived from an EMBL/GenBank/DDBJ whole genome shotgun (WGS) entry which is preliminary data.</text>
</comment>
<dbReference type="Pfam" id="PF13692">
    <property type="entry name" value="Glyco_trans_1_4"/>
    <property type="match status" value="1"/>
</dbReference>
<dbReference type="AlphaFoldDB" id="A0A2A4X8D9"/>
<protein>
    <recommendedName>
        <fullName evidence="3">Glycosyl transferase family 1 domain-containing protein</fullName>
    </recommendedName>
</protein>
<reference evidence="2" key="1">
    <citation type="submission" date="2017-08" db="EMBL/GenBank/DDBJ databases">
        <title>A dynamic microbial community with high functional redundancy inhabits the cold, oxic subseafloor aquifer.</title>
        <authorList>
            <person name="Tully B.J."/>
            <person name="Wheat C.G."/>
            <person name="Glazer B.T."/>
            <person name="Huber J.A."/>
        </authorList>
    </citation>
    <scope>NUCLEOTIDE SEQUENCE [LARGE SCALE GENOMIC DNA]</scope>
</reference>
<dbReference type="PANTHER" id="PTHR12526:SF622">
    <property type="entry name" value="GLYCOSYLTRANSFERASE (GROUP I)"/>
    <property type="match status" value="1"/>
</dbReference>
<sequence length="386" mass="43222">MQTLKIAFIGDFQISDNYPNTKNLISAVRADERFDVVSCDGGNQEATRIYLPDSGKISKLFSLVKMFFRALKSVRRINKKTLSACDVIYIPYPSLLVLLCYSFFGRRRDRPLMVVDCFISIYDTVVMDRKVIAEGGLLAKLLLWLEKRSLRDADVILADTLVNATYLFDLFAGEKGKYQALNLCINESLFKPTSTPVRASKTVLFVGSFVPLQGVDVVVDAAIRLAGRTDIKIQLVGDGQTAPEVESQLASSEANIEWLRTWHSIEEVSEIVANVDICLGVFGDSSKTYRVLPYKSYMAMACGKALISSRVEDGVIREPTMPFLALSSNSGQELASKIIELVDSSELREKYAQRARTYYEQHLSNERAVDELYVLLQLNLAKVEET</sequence>
<evidence type="ECO:0000313" key="1">
    <source>
        <dbReference type="EMBL" id="PCI78888.1"/>
    </source>
</evidence>
<name>A0A2A4X8D9_9GAMM</name>
<proteinExistence type="predicted"/>
<dbReference type="Proteomes" id="UP000218767">
    <property type="component" value="Unassembled WGS sequence"/>
</dbReference>
<dbReference type="PANTHER" id="PTHR12526">
    <property type="entry name" value="GLYCOSYLTRANSFERASE"/>
    <property type="match status" value="1"/>
</dbReference>
<dbReference type="Gene3D" id="3.40.50.2000">
    <property type="entry name" value="Glycogen Phosphorylase B"/>
    <property type="match status" value="2"/>
</dbReference>
<evidence type="ECO:0008006" key="3">
    <source>
        <dbReference type="Google" id="ProtNLM"/>
    </source>
</evidence>
<dbReference type="SUPFAM" id="SSF53756">
    <property type="entry name" value="UDP-Glycosyltransferase/glycogen phosphorylase"/>
    <property type="match status" value="1"/>
</dbReference>
<gene>
    <name evidence="1" type="ORF">COB20_05990</name>
</gene>
<accession>A0A2A4X8D9</accession>
<organism evidence="1 2">
    <name type="scientific">SAR86 cluster bacterium</name>
    <dbReference type="NCBI Taxonomy" id="2030880"/>
    <lineage>
        <taxon>Bacteria</taxon>
        <taxon>Pseudomonadati</taxon>
        <taxon>Pseudomonadota</taxon>
        <taxon>Gammaproteobacteria</taxon>
        <taxon>SAR86 cluster</taxon>
    </lineage>
</organism>